<sequence length="310" mass="36945">MLKVSVIIPNYNHSSYLKERIDSVLNQTFQDFEVIILDDCSTDNSKEIIEAYRNHPKISHIVYNEKNSGSTFKQWKKGIELSKGEWIWIAESDDWCNSLFLETLISDTDDNLSVIYCQSVTYLPNNLQLIRHDLHPYVIDIDSDKFINEYLLKGNVIYNASMAIFKKSKFLKITSDEYTKYKFCGDWIFWSELAFLGKVRRYNRLLNNFRKTDDNNVTSRTVKLGNNYIEDVNALHYFKNKYNCNHVIYIKELKKYYFKSKEINLENPIKNKIKDNFIEILGNKKILFWDLKYFKNKLITNIYKKIKENV</sequence>
<dbReference type="RefSeq" id="WP_180905847.1">
    <property type="nucleotide sequence ID" value="NZ_CP040908.1"/>
</dbReference>
<dbReference type="Gene3D" id="3.90.550.10">
    <property type="entry name" value="Spore Coat Polysaccharide Biosynthesis Protein SpsA, Chain A"/>
    <property type="match status" value="1"/>
</dbReference>
<dbReference type="PANTHER" id="PTHR43685">
    <property type="entry name" value="GLYCOSYLTRANSFERASE"/>
    <property type="match status" value="1"/>
</dbReference>
<evidence type="ECO:0000313" key="3">
    <source>
        <dbReference type="Proteomes" id="UP000510643"/>
    </source>
</evidence>
<dbReference type="Pfam" id="PF00535">
    <property type="entry name" value="Glycos_transf_2"/>
    <property type="match status" value="1"/>
</dbReference>
<organism evidence="2 3">
    <name type="scientific">Empedobacter falsenii</name>
    <dbReference type="NCBI Taxonomy" id="343874"/>
    <lineage>
        <taxon>Bacteria</taxon>
        <taxon>Pseudomonadati</taxon>
        <taxon>Bacteroidota</taxon>
        <taxon>Flavobacteriia</taxon>
        <taxon>Flavobacteriales</taxon>
        <taxon>Weeksellaceae</taxon>
        <taxon>Empedobacter</taxon>
    </lineage>
</organism>
<dbReference type="GO" id="GO:0016740">
    <property type="term" value="F:transferase activity"/>
    <property type="evidence" value="ECO:0007669"/>
    <property type="project" value="UniProtKB-KW"/>
</dbReference>
<dbReference type="EMBL" id="CP040908">
    <property type="protein sequence ID" value="QLL56894.1"/>
    <property type="molecule type" value="Genomic_DNA"/>
</dbReference>
<feature type="domain" description="Glycosyltransferase 2-like" evidence="1">
    <location>
        <begin position="5"/>
        <end position="170"/>
    </location>
</feature>
<name>A0A7H9DP70_9FLAO</name>
<evidence type="ECO:0000313" key="2">
    <source>
        <dbReference type="EMBL" id="QLL56894.1"/>
    </source>
</evidence>
<dbReference type="CDD" id="cd00761">
    <property type="entry name" value="Glyco_tranf_GTA_type"/>
    <property type="match status" value="1"/>
</dbReference>
<dbReference type="InterPro" id="IPR001173">
    <property type="entry name" value="Glyco_trans_2-like"/>
</dbReference>
<dbReference type="SUPFAM" id="SSF53448">
    <property type="entry name" value="Nucleotide-diphospho-sugar transferases"/>
    <property type="match status" value="1"/>
</dbReference>
<proteinExistence type="predicted"/>
<gene>
    <name evidence="2" type="ORF">FH779_01790</name>
</gene>
<protein>
    <submittedName>
        <fullName evidence="2">Glycosyltransferase family 2 protein</fullName>
    </submittedName>
</protein>
<keyword evidence="2" id="KW-0808">Transferase</keyword>
<dbReference type="AlphaFoldDB" id="A0A7H9DP70"/>
<accession>A0A7H9DP70</accession>
<dbReference type="Proteomes" id="UP000510643">
    <property type="component" value="Chromosome"/>
</dbReference>
<evidence type="ECO:0000259" key="1">
    <source>
        <dbReference type="Pfam" id="PF00535"/>
    </source>
</evidence>
<keyword evidence="3" id="KW-1185">Reference proteome</keyword>
<dbReference type="InterPro" id="IPR029044">
    <property type="entry name" value="Nucleotide-diphossugar_trans"/>
</dbReference>
<dbReference type="PANTHER" id="PTHR43685:SF2">
    <property type="entry name" value="GLYCOSYLTRANSFERASE 2-LIKE DOMAIN-CONTAINING PROTEIN"/>
    <property type="match status" value="1"/>
</dbReference>
<dbReference type="KEGG" id="efal:FH779_01790"/>
<dbReference type="InterPro" id="IPR050834">
    <property type="entry name" value="Glycosyltransf_2"/>
</dbReference>
<reference evidence="2 3" key="1">
    <citation type="submission" date="2019-06" db="EMBL/GenBank/DDBJ databases">
        <title>Emergence of pandrug resistant Empedobacter falsenii in China.</title>
        <authorList>
            <person name="Dong N."/>
            <person name="Chen S."/>
            <person name="Zhang R."/>
        </authorList>
    </citation>
    <scope>NUCLEOTIDE SEQUENCE [LARGE SCALE GENOMIC DNA]</scope>
    <source>
        <strain evidence="2 3">1681-1</strain>
    </source>
</reference>
<dbReference type="GeneID" id="78400159"/>